<dbReference type="EMBL" id="SSMC01000003">
    <property type="protein sequence ID" value="THD66263.1"/>
    <property type="molecule type" value="Genomic_DNA"/>
</dbReference>
<dbReference type="CDD" id="cd00063">
    <property type="entry name" value="FN3"/>
    <property type="match status" value="2"/>
</dbReference>
<feature type="domain" description="Fibronectin type-III" evidence="1">
    <location>
        <begin position="401"/>
        <end position="502"/>
    </location>
</feature>
<evidence type="ECO:0000313" key="3">
    <source>
        <dbReference type="Proteomes" id="UP000305939"/>
    </source>
</evidence>
<comment type="caution">
    <text evidence="2">The sequence shown here is derived from an EMBL/GenBank/DDBJ whole genome shotgun (WGS) entry which is preliminary data.</text>
</comment>
<reference evidence="2 3" key="1">
    <citation type="submission" date="2019-04" db="EMBL/GenBank/DDBJ databases">
        <title>Draft genome sequence of Robertkochia marina CC-AMO-30D.</title>
        <authorList>
            <person name="Hameed A."/>
            <person name="Lin S.-Y."/>
            <person name="Shahina M."/>
            <person name="Lai W.-A."/>
            <person name="Young C.-C."/>
        </authorList>
    </citation>
    <scope>NUCLEOTIDE SEQUENCE [LARGE SCALE GENOMIC DNA]</scope>
    <source>
        <strain evidence="2 3">CC-AMO-30D</strain>
    </source>
</reference>
<organism evidence="2 3">
    <name type="scientific">Robertkochia marina</name>
    <dbReference type="NCBI Taxonomy" id="1227945"/>
    <lineage>
        <taxon>Bacteria</taxon>
        <taxon>Pseudomonadati</taxon>
        <taxon>Bacteroidota</taxon>
        <taxon>Flavobacteriia</taxon>
        <taxon>Flavobacteriales</taxon>
        <taxon>Flavobacteriaceae</taxon>
        <taxon>Robertkochia</taxon>
    </lineage>
</organism>
<name>A0A4S3M038_9FLAO</name>
<dbReference type="AlphaFoldDB" id="A0A4S3M038"/>
<evidence type="ECO:0000313" key="2">
    <source>
        <dbReference type="EMBL" id="THD66263.1"/>
    </source>
</evidence>
<proteinExistence type="predicted"/>
<dbReference type="InterPro" id="IPR013783">
    <property type="entry name" value="Ig-like_fold"/>
</dbReference>
<dbReference type="PROSITE" id="PS50853">
    <property type="entry name" value="FN3"/>
    <property type="match status" value="1"/>
</dbReference>
<evidence type="ECO:0000259" key="1">
    <source>
        <dbReference type="PROSITE" id="PS50853"/>
    </source>
</evidence>
<keyword evidence="3" id="KW-1185">Reference proteome</keyword>
<accession>A0A4S3M038</accession>
<dbReference type="InterPro" id="IPR036116">
    <property type="entry name" value="FN3_sf"/>
</dbReference>
<dbReference type="InterPro" id="IPR003961">
    <property type="entry name" value="FN3_dom"/>
</dbReference>
<dbReference type="Gene3D" id="2.60.40.10">
    <property type="entry name" value="Immunoglobulins"/>
    <property type="match status" value="4"/>
</dbReference>
<gene>
    <name evidence="2" type="ORF">E7Z59_10625</name>
</gene>
<dbReference type="OrthoDB" id="923194at2"/>
<dbReference type="SUPFAM" id="SSF49265">
    <property type="entry name" value="Fibronectin type III"/>
    <property type="match status" value="2"/>
</dbReference>
<sequence length="688" mass="77746">MKTAIHTFFIGLLSISHGIAQDTPLAESILYLKTFTGNNEVLLRWAPSDKYLWKDGLTFGYQLIRKTISRNGRVLEYPEVVTLASTIVPAELKAWEHLVSTDPLAGVVAQAIYGKSFNTSGIRPSSGIGEFILEADELTQRFAFSLHAADLSFQAAVMGGLGFTDRSVVAGEDYVYLLTLNNPDHPGRFESLAYVQTEKASRLPIPEGPVAVAKDSIVLLAWNFEEKLEHYTSYHIERSVDGTEFYRINEQPISPVSSDGKGNTNYLDNPGSFGDFWYRITGLDVFGNESNPSEAFRVRLLPPFVANPEITGYDTGTDGKIMLHCRILQDTNLPAGFMRLTVSDHPTGDFKVLLDSIPYYKATIEVPQSKEVAYYRLLAIDAYQRSRASNTFQVQTVDTLPPSIPQNVIAEQDEAGNIKITWDDVPEPDLMGYDIFFSPAKQFEYSMLNKTPIPHSGFTYSLKKDHSLTSVRFKVRSVDKRYNVSKDSEPVRLVFKRKLQPPVIKDFFYRIGTGLEVSWIAEHHPDLVFQIYRQDTHQAEINQWQLLAALKPQKDDRFVDKDAIPGKTYRYTIVGRTELHGESEPSEPIRIKIPVEPSLVLNDELGLYANRDQRSIHIQWKLDSENLKEVLLYRRKGNDPFTLYKTFSGAIKRYSDDEVAPNNTYSYLVTGLYGNGQKIVLPEGTVIF</sequence>
<dbReference type="Proteomes" id="UP000305939">
    <property type="component" value="Unassembled WGS sequence"/>
</dbReference>
<dbReference type="RefSeq" id="WP_136336335.1">
    <property type="nucleotide sequence ID" value="NZ_QXMP01000022.1"/>
</dbReference>
<protein>
    <submittedName>
        <fullName evidence="2">Fibronectin type III domain-containing protein</fullName>
    </submittedName>
</protein>